<evidence type="ECO:0000256" key="1">
    <source>
        <dbReference type="SAM" id="MobiDB-lite"/>
    </source>
</evidence>
<dbReference type="STRING" id="650850.SAMN04488129_11177"/>
<evidence type="ECO:0000313" key="3">
    <source>
        <dbReference type="EMBL" id="SEL52408.1"/>
    </source>
</evidence>
<sequence length="260" mass="27079">MRARAALAMLASLAALWAGHATAGELEVTLTVLDPESFATRPPEGQLEWRLQGPGAKLAEAREASPLAVFDLAPGRWQVVVWEAETRAATSFTAQVPESGTAAVAALLSPSAAGVIPAEPEPSKPSPPPAVATEPTLPTPRSASDTDQRSTAGSAALPPSFDTPRSEAAPALAPETIAPLEIVRTFAPGASFSVRLPAVANWSNDLVVIVGGGPGRRATQVRGDLGQIELTAPERPGVYRVEYLAIPEETVVSRTEFIVE</sequence>
<evidence type="ECO:0000256" key="2">
    <source>
        <dbReference type="SAM" id="SignalP"/>
    </source>
</evidence>
<feature type="signal peptide" evidence="2">
    <location>
        <begin position="1"/>
        <end position="23"/>
    </location>
</feature>
<dbReference type="EMBL" id="FOBC01000011">
    <property type="protein sequence ID" value="SEL52408.1"/>
    <property type="molecule type" value="Genomic_DNA"/>
</dbReference>
<name>A0A1H7QXG7_9GAMM</name>
<reference evidence="4" key="1">
    <citation type="submission" date="2016-10" db="EMBL/GenBank/DDBJ databases">
        <authorList>
            <person name="Varghese N."/>
            <person name="Submissions S."/>
        </authorList>
    </citation>
    <scope>NUCLEOTIDE SEQUENCE [LARGE SCALE GENOMIC DNA]</scope>
    <source>
        <strain evidence="4">CGMCC 1.9150</strain>
    </source>
</reference>
<keyword evidence="4" id="KW-1185">Reference proteome</keyword>
<gene>
    <name evidence="3" type="ORF">SAMN04488129_11177</name>
</gene>
<accession>A0A1H7QXG7</accession>
<evidence type="ECO:0008006" key="5">
    <source>
        <dbReference type="Google" id="ProtNLM"/>
    </source>
</evidence>
<feature type="region of interest" description="Disordered" evidence="1">
    <location>
        <begin position="115"/>
        <end position="169"/>
    </location>
</feature>
<keyword evidence="2" id="KW-0732">Signal</keyword>
<protein>
    <recommendedName>
        <fullName evidence="5">Nickel transport protein</fullName>
    </recommendedName>
</protein>
<feature type="compositionally biased region" description="Polar residues" evidence="1">
    <location>
        <begin position="139"/>
        <end position="153"/>
    </location>
</feature>
<proteinExistence type="predicted"/>
<dbReference type="AlphaFoldDB" id="A0A1H7QXG7"/>
<feature type="compositionally biased region" description="Pro residues" evidence="1">
    <location>
        <begin position="119"/>
        <end position="130"/>
    </location>
</feature>
<organism evidence="3 4">
    <name type="scientific">Halomonas daqiaonensis</name>
    <dbReference type="NCBI Taxonomy" id="650850"/>
    <lineage>
        <taxon>Bacteria</taxon>
        <taxon>Pseudomonadati</taxon>
        <taxon>Pseudomonadota</taxon>
        <taxon>Gammaproteobacteria</taxon>
        <taxon>Oceanospirillales</taxon>
        <taxon>Halomonadaceae</taxon>
        <taxon>Halomonas</taxon>
    </lineage>
</organism>
<dbReference type="Proteomes" id="UP000198807">
    <property type="component" value="Unassembled WGS sequence"/>
</dbReference>
<evidence type="ECO:0000313" key="4">
    <source>
        <dbReference type="Proteomes" id="UP000198807"/>
    </source>
</evidence>
<feature type="chain" id="PRO_5011743199" description="Nickel transport protein" evidence="2">
    <location>
        <begin position="24"/>
        <end position="260"/>
    </location>
</feature>